<proteinExistence type="predicted"/>
<comment type="caution">
    <text evidence="2">The sequence shown here is derived from an EMBL/GenBank/DDBJ whole genome shotgun (WGS) entry which is preliminary data.</text>
</comment>
<name>A0ABN1Z2L3_9ACTN</name>
<gene>
    <name evidence="2" type="ORF">GCM10009601_43020</name>
</gene>
<protein>
    <submittedName>
        <fullName evidence="2">Uncharacterized protein</fullName>
    </submittedName>
</protein>
<feature type="transmembrane region" description="Helical" evidence="1">
    <location>
        <begin position="29"/>
        <end position="50"/>
    </location>
</feature>
<organism evidence="2 3">
    <name type="scientific">Streptomyces thermospinosisporus</name>
    <dbReference type="NCBI Taxonomy" id="161482"/>
    <lineage>
        <taxon>Bacteria</taxon>
        <taxon>Bacillati</taxon>
        <taxon>Actinomycetota</taxon>
        <taxon>Actinomycetes</taxon>
        <taxon>Kitasatosporales</taxon>
        <taxon>Streptomycetaceae</taxon>
        <taxon>Streptomyces</taxon>
    </lineage>
</organism>
<reference evidence="2 3" key="1">
    <citation type="journal article" date="2019" name="Int. J. Syst. Evol. Microbiol.">
        <title>The Global Catalogue of Microorganisms (GCM) 10K type strain sequencing project: providing services to taxonomists for standard genome sequencing and annotation.</title>
        <authorList>
            <consortium name="The Broad Institute Genomics Platform"/>
            <consortium name="The Broad Institute Genome Sequencing Center for Infectious Disease"/>
            <person name="Wu L."/>
            <person name="Ma J."/>
        </authorList>
    </citation>
    <scope>NUCLEOTIDE SEQUENCE [LARGE SCALE GENOMIC DNA]</scope>
    <source>
        <strain evidence="2 3">JCM 11756</strain>
    </source>
</reference>
<keyword evidence="1" id="KW-0472">Membrane</keyword>
<evidence type="ECO:0000313" key="3">
    <source>
        <dbReference type="Proteomes" id="UP001500973"/>
    </source>
</evidence>
<sequence>MAISVIVLLLLGVIIFFIWRGGTLKLSHAVLCVLLGLLLSQMGNVGPWLLDGTTSLAGLPAKIEF</sequence>
<dbReference type="Proteomes" id="UP001500973">
    <property type="component" value="Unassembled WGS sequence"/>
</dbReference>
<dbReference type="RefSeq" id="WP_344014730.1">
    <property type="nucleotide sequence ID" value="NZ_BAAAIZ010000067.1"/>
</dbReference>
<keyword evidence="3" id="KW-1185">Reference proteome</keyword>
<accession>A0ABN1Z2L3</accession>
<feature type="transmembrane region" description="Helical" evidence="1">
    <location>
        <begin position="6"/>
        <end position="22"/>
    </location>
</feature>
<dbReference type="EMBL" id="BAAAIZ010000067">
    <property type="protein sequence ID" value="GAA1428913.1"/>
    <property type="molecule type" value="Genomic_DNA"/>
</dbReference>
<keyword evidence="1" id="KW-1133">Transmembrane helix</keyword>
<keyword evidence="1" id="KW-0812">Transmembrane</keyword>
<evidence type="ECO:0000313" key="2">
    <source>
        <dbReference type="EMBL" id="GAA1428913.1"/>
    </source>
</evidence>
<evidence type="ECO:0000256" key="1">
    <source>
        <dbReference type="SAM" id="Phobius"/>
    </source>
</evidence>